<dbReference type="InterPro" id="IPR029052">
    <property type="entry name" value="Metallo-depent_PP-like"/>
</dbReference>
<keyword evidence="3" id="KW-0378">Hydrolase</keyword>
<gene>
    <name evidence="3" type="primary">cpdA_2</name>
    <name evidence="3" type="ORF">CUZ56_01575</name>
</gene>
<evidence type="ECO:0000256" key="1">
    <source>
        <dbReference type="SAM" id="Phobius"/>
    </source>
</evidence>
<dbReference type="Pfam" id="PF00149">
    <property type="entry name" value="Metallophos"/>
    <property type="match status" value="1"/>
</dbReference>
<dbReference type="SUPFAM" id="SSF56300">
    <property type="entry name" value="Metallo-dependent phosphatases"/>
    <property type="match status" value="1"/>
</dbReference>
<feature type="domain" description="Calcineurin-like phosphoesterase" evidence="2">
    <location>
        <begin position="162"/>
        <end position="331"/>
    </location>
</feature>
<dbReference type="InterPro" id="IPR051158">
    <property type="entry name" value="Metallophosphoesterase_sf"/>
</dbReference>
<comment type="caution">
    <text evidence="3">The sequence shown here is derived from an EMBL/GenBank/DDBJ whole genome shotgun (WGS) entry which is preliminary data.</text>
</comment>
<dbReference type="AlphaFoldDB" id="A0A433SDS2"/>
<evidence type="ECO:0000313" key="3">
    <source>
        <dbReference type="EMBL" id="RUS66784.1"/>
    </source>
</evidence>
<dbReference type="EMBL" id="PQSP01000003">
    <property type="protein sequence ID" value="RUS66784.1"/>
    <property type="molecule type" value="Genomic_DNA"/>
</dbReference>
<keyword evidence="1" id="KW-1133">Transmembrane helix</keyword>
<protein>
    <submittedName>
        <fullName evidence="3">3',5'-cyclic adenosine monophosphate phosphodiesterase CpdA</fullName>
        <ecNumber evidence="3">3.1.4.53</ecNumber>
    </submittedName>
</protein>
<keyword evidence="4" id="KW-1185">Reference proteome</keyword>
<dbReference type="GO" id="GO:0004115">
    <property type="term" value="F:3',5'-cyclic-AMP phosphodiesterase activity"/>
    <property type="evidence" value="ECO:0007669"/>
    <property type="project" value="UniProtKB-EC"/>
</dbReference>
<feature type="transmembrane region" description="Helical" evidence="1">
    <location>
        <begin position="67"/>
        <end position="95"/>
    </location>
</feature>
<dbReference type="Proteomes" id="UP000286947">
    <property type="component" value="Unassembled WGS sequence"/>
</dbReference>
<name>A0A433SDS2_9BURK</name>
<keyword evidence="1" id="KW-0812">Transmembrane</keyword>
<dbReference type="PANTHER" id="PTHR31302:SF0">
    <property type="entry name" value="TRANSMEMBRANE PROTEIN WITH METALLOPHOSPHOESTERASE DOMAIN"/>
    <property type="match status" value="1"/>
</dbReference>
<feature type="transmembrane region" description="Helical" evidence="1">
    <location>
        <begin position="116"/>
        <end position="135"/>
    </location>
</feature>
<evidence type="ECO:0000259" key="2">
    <source>
        <dbReference type="Pfam" id="PF00149"/>
    </source>
</evidence>
<proteinExistence type="predicted"/>
<accession>A0A433SDS2</accession>
<dbReference type="EC" id="3.1.4.53" evidence="3"/>
<keyword evidence="1" id="KW-0472">Membrane</keyword>
<feature type="transmembrane region" description="Helical" evidence="1">
    <location>
        <begin position="36"/>
        <end position="55"/>
    </location>
</feature>
<dbReference type="Gene3D" id="3.60.21.10">
    <property type="match status" value="1"/>
</dbReference>
<sequence length="388" mass="43576">MPLFFFYVALVYCCINFWIIWWFWRALRGSGRVRVITCLVLLFIAACFPFGYLSSSASPWAMTLLRIGAIWIGVFIYVFLMVLVADGVVIIRRLFRASSQNYFQNSSQKHRQRPRYLACMAVVVLTVMLGAAGWINAAYPVVREFDVTVPTQQPELQGKTLTIAALSDLHLGRTLPAARLSRAMGLIAPHQPDAVFFLGDVLDDHILLDLDAMRDAIAQVQPPLGVWGILGNHEYISGQASESQEILEQVGIRILRDDWAVLENQLLLVGRDDYSKPRFTHAERAPLAEVLEAVPSAHRQLPLIVLDHQPQHLDEAERAGTALQLSGHTHNGQIWPVNLIVARVFENPYGYSTRSETHYLVSAGAGTWGPPMRNTARPDVLIVRLRFN</sequence>
<reference evidence="3 4" key="1">
    <citation type="submission" date="2018-01" db="EMBL/GenBank/DDBJ databases">
        <title>Saezia sanguinis gen. nov., sp. nov., in the order Burkholderiales isolated from human blood.</title>
        <authorList>
            <person name="Medina-Pascual M.J."/>
            <person name="Valdezate S."/>
            <person name="Monzon S."/>
            <person name="Cuesta I."/>
            <person name="Carrasco G."/>
            <person name="Villalon P."/>
            <person name="Saez-Nieto J.A."/>
        </authorList>
    </citation>
    <scope>NUCLEOTIDE SEQUENCE [LARGE SCALE GENOMIC DNA]</scope>
    <source>
        <strain evidence="3 4">CNM695-12</strain>
    </source>
</reference>
<organism evidence="3 4">
    <name type="scientific">Saezia sanguinis</name>
    <dbReference type="NCBI Taxonomy" id="1965230"/>
    <lineage>
        <taxon>Bacteria</taxon>
        <taxon>Pseudomonadati</taxon>
        <taxon>Pseudomonadota</taxon>
        <taxon>Betaproteobacteria</taxon>
        <taxon>Burkholderiales</taxon>
        <taxon>Saeziaceae</taxon>
        <taxon>Saezia</taxon>
    </lineage>
</organism>
<feature type="transmembrane region" description="Helical" evidence="1">
    <location>
        <begin position="6"/>
        <end position="24"/>
    </location>
</feature>
<dbReference type="OrthoDB" id="9780884at2"/>
<dbReference type="RefSeq" id="WP_126979792.1">
    <property type="nucleotide sequence ID" value="NZ_PQSP01000003.1"/>
</dbReference>
<dbReference type="InterPro" id="IPR004843">
    <property type="entry name" value="Calcineurin-like_PHP"/>
</dbReference>
<dbReference type="PANTHER" id="PTHR31302">
    <property type="entry name" value="TRANSMEMBRANE PROTEIN WITH METALLOPHOSPHOESTERASE DOMAIN-RELATED"/>
    <property type="match status" value="1"/>
</dbReference>
<evidence type="ECO:0000313" key="4">
    <source>
        <dbReference type="Proteomes" id="UP000286947"/>
    </source>
</evidence>